<dbReference type="GO" id="GO:0009279">
    <property type="term" value="C:cell outer membrane"/>
    <property type="evidence" value="ECO:0007669"/>
    <property type="project" value="UniProtKB-SubCell"/>
</dbReference>
<evidence type="ECO:0000256" key="6">
    <source>
        <dbReference type="ARBA" id="ARBA00023004"/>
    </source>
</evidence>
<dbReference type="RefSeq" id="WP_166250700.1">
    <property type="nucleotide sequence ID" value="NZ_JAAMOW010000001.1"/>
</dbReference>
<keyword evidence="8 12" id="KW-0798">TonB box</keyword>
<comment type="similarity">
    <text evidence="11 12">Belongs to the TonB-dependent receptor family.</text>
</comment>
<dbReference type="SUPFAM" id="SSF56935">
    <property type="entry name" value="Porins"/>
    <property type="match status" value="1"/>
</dbReference>
<keyword evidence="3 11" id="KW-1134">Transmembrane beta strand</keyword>
<evidence type="ECO:0000256" key="9">
    <source>
        <dbReference type="ARBA" id="ARBA00023136"/>
    </source>
</evidence>
<protein>
    <submittedName>
        <fullName evidence="16">TonB-dependent receptor</fullName>
    </submittedName>
</protein>
<evidence type="ECO:0000256" key="2">
    <source>
        <dbReference type="ARBA" id="ARBA00022448"/>
    </source>
</evidence>
<dbReference type="InterPro" id="IPR039426">
    <property type="entry name" value="TonB-dep_rcpt-like"/>
</dbReference>
<evidence type="ECO:0000313" key="17">
    <source>
        <dbReference type="Proteomes" id="UP000472676"/>
    </source>
</evidence>
<dbReference type="InterPro" id="IPR012910">
    <property type="entry name" value="Plug_dom"/>
</dbReference>
<dbReference type="GO" id="GO:0006826">
    <property type="term" value="P:iron ion transport"/>
    <property type="evidence" value="ECO:0007669"/>
    <property type="project" value="UniProtKB-KW"/>
</dbReference>
<dbReference type="Pfam" id="PF00593">
    <property type="entry name" value="TonB_dep_Rec_b-barrel"/>
    <property type="match status" value="1"/>
</dbReference>
<feature type="region of interest" description="Disordered" evidence="13">
    <location>
        <begin position="45"/>
        <end position="99"/>
    </location>
</feature>
<keyword evidence="16" id="KW-0675">Receptor</keyword>
<evidence type="ECO:0000256" key="3">
    <source>
        <dbReference type="ARBA" id="ARBA00022452"/>
    </source>
</evidence>
<keyword evidence="4" id="KW-0410">Iron transport</keyword>
<evidence type="ECO:0000256" key="10">
    <source>
        <dbReference type="ARBA" id="ARBA00023237"/>
    </source>
</evidence>
<keyword evidence="2 11" id="KW-0813">Transport</keyword>
<keyword evidence="17" id="KW-1185">Reference proteome</keyword>
<dbReference type="Pfam" id="PF07715">
    <property type="entry name" value="Plug"/>
    <property type="match status" value="1"/>
</dbReference>
<proteinExistence type="inferred from homology"/>
<dbReference type="EMBL" id="JAAMOW010000001">
    <property type="protein sequence ID" value="NGY03278.1"/>
    <property type="molecule type" value="Genomic_DNA"/>
</dbReference>
<feature type="domain" description="TonB-dependent receptor-like beta-barrel" evidence="14">
    <location>
        <begin position="348"/>
        <end position="800"/>
    </location>
</feature>
<evidence type="ECO:0000256" key="7">
    <source>
        <dbReference type="ARBA" id="ARBA00023065"/>
    </source>
</evidence>
<keyword evidence="9 11" id="KW-0472">Membrane</keyword>
<evidence type="ECO:0000256" key="5">
    <source>
        <dbReference type="ARBA" id="ARBA00022692"/>
    </source>
</evidence>
<dbReference type="InterPro" id="IPR000531">
    <property type="entry name" value="Beta-barrel_TonB"/>
</dbReference>
<sequence length="842" mass="89705">MSKKSTVTRPLTPAGEDARRAGGFARLMALGLGSFLCASLPPLAAAQGAPQPSATQDSTAAPDADADAGDAGTMNPAEAPSAAGPQTAEAVQSTAPSADDAQVVPTIAVPQQPAPVPATEQTASSPQIAEVIVTATKRSENVRDIPASIAVLSGEDLERRGAQDTADIVKLVPGANVTSTGDSPQRVTLRGISSDIGTSSTTGILFGNVSFTEAWAPVVSLDPNPFDMGSVEVLKGPQGTLFGASALNGAVRYVPTPPKFGEYELKWFGQYTSIHEGDAGPSYGAAVNLPFGDTLALRVMAFDRDSPGYIDNLRTGKKDVNRTDQKGARALLGWRPGDAWDILLTTAWQETDLRDVGIADNDQGRLETNDRPRASPNHTQYSMADLAVTWNGDWAQFVSDTSYIDKGGHNFFDASSRITGNGALSLTAQYYAGDSSTVGQEFRLVSVDDPQKRWKWVTGIFGWQQDVKNTLSVPLAVDVTPLATIIDALNLGPLSSLFNGSGSPVVLQTVGDVRIRELAAFGELTRRLGDSVELSLGGRLYRTQSGGQNAQSGVYVLAQQGSSPYVIDGEVKQQGFNPKASIVWHLNDDILTYGLVSKGFRVGGIQTGLTSSFGRSAAPETFKSDTLWNYEAGIRTQFLHNTLRLDLTGFLVDWKNPQSLQPDASGLSVYIDNVGGVRSKGADLSLQYLFPWAGLRLTNSVSYADTVTTKPFTTAAGDIYPSGTNWPLAPKWQTASTLSFLQPAGDWLLGGYATYTTIGKTVPTFGAHKIFGYHQLDLQFSVANARIEWLPEIALIVNNLTDERGITNAFTSGVPSPALAAEEYYYITPRAIGIRLMGRFGD</sequence>
<evidence type="ECO:0000256" key="13">
    <source>
        <dbReference type="SAM" id="MobiDB-lite"/>
    </source>
</evidence>
<feature type="compositionally biased region" description="Low complexity" evidence="13">
    <location>
        <begin position="45"/>
        <end position="63"/>
    </location>
</feature>
<keyword evidence="10 11" id="KW-0998">Cell outer membrane</keyword>
<dbReference type="PANTHER" id="PTHR32552:SF81">
    <property type="entry name" value="TONB-DEPENDENT OUTER MEMBRANE RECEPTOR"/>
    <property type="match status" value="1"/>
</dbReference>
<dbReference type="Gene3D" id="2.40.170.20">
    <property type="entry name" value="TonB-dependent receptor, beta-barrel domain"/>
    <property type="match status" value="1"/>
</dbReference>
<evidence type="ECO:0000256" key="8">
    <source>
        <dbReference type="ARBA" id="ARBA00023077"/>
    </source>
</evidence>
<reference evidence="16 17" key="1">
    <citation type="journal article" date="2014" name="Int. J. Syst. Evol. Microbiol.">
        <title>Solimonas terrae sp. nov., isolated from soil.</title>
        <authorList>
            <person name="Kim S.J."/>
            <person name="Moon J.Y."/>
            <person name="Weon H.Y."/>
            <person name="Ahn J.H."/>
            <person name="Chen W.M."/>
            <person name="Kwon S.W."/>
        </authorList>
    </citation>
    <scope>NUCLEOTIDE SEQUENCE [LARGE SCALE GENOMIC DNA]</scope>
    <source>
        <strain evidence="16 17">KIS83-12</strain>
    </source>
</reference>
<feature type="region of interest" description="Disordered" evidence="13">
    <location>
        <begin position="1"/>
        <end position="21"/>
    </location>
</feature>
<evidence type="ECO:0000259" key="14">
    <source>
        <dbReference type="Pfam" id="PF00593"/>
    </source>
</evidence>
<evidence type="ECO:0000256" key="4">
    <source>
        <dbReference type="ARBA" id="ARBA00022496"/>
    </source>
</evidence>
<dbReference type="PANTHER" id="PTHR32552">
    <property type="entry name" value="FERRICHROME IRON RECEPTOR-RELATED"/>
    <property type="match status" value="1"/>
</dbReference>
<keyword evidence="5 11" id="KW-0812">Transmembrane</keyword>
<comment type="subcellular location">
    <subcellularLocation>
        <location evidence="1 11">Cell outer membrane</location>
        <topology evidence="1 11">Multi-pass membrane protein</topology>
    </subcellularLocation>
</comment>
<gene>
    <name evidence="16" type="ORF">G7Y85_00720</name>
</gene>
<dbReference type="PROSITE" id="PS52016">
    <property type="entry name" value="TONB_DEPENDENT_REC_3"/>
    <property type="match status" value="1"/>
</dbReference>
<evidence type="ECO:0000256" key="1">
    <source>
        <dbReference type="ARBA" id="ARBA00004571"/>
    </source>
</evidence>
<dbReference type="Proteomes" id="UP000472676">
    <property type="component" value="Unassembled WGS sequence"/>
</dbReference>
<dbReference type="AlphaFoldDB" id="A0A6M2BLA4"/>
<comment type="caution">
    <text evidence="16">The sequence shown here is derived from an EMBL/GenBank/DDBJ whole genome shotgun (WGS) entry which is preliminary data.</text>
</comment>
<keyword evidence="6" id="KW-0408">Iron</keyword>
<dbReference type="InterPro" id="IPR036942">
    <property type="entry name" value="Beta-barrel_TonB_sf"/>
</dbReference>
<keyword evidence="7" id="KW-0406">Ion transport</keyword>
<evidence type="ECO:0000313" key="16">
    <source>
        <dbReference type="EMBL" id="NGY03278.1"/>
    </source>
</evidence>
<evidence type="ECO:0000256" key="12">
    <source>
        <dbReference type="RuleBase" id="RU003357"/>
    </source>
</evidence>
<evidence type="ECO:0000259" key="15">
    <source>
        <dbReference type="Pfam" id="PF07715"/>
    </source>
</evidence>
<accession>A0A6M2BLA4</accession>
<feature type="domain" description="TonB-dependent receptor plug" evidence="15">
    <location>
        <begin position="142"/>
        <end position="250"/>
    </location>
</feature>
<name>A0A6M2BLA4_9GAMM</name>
<organism evidence="16 17">
    <name type="scientific">Solimonas terrae</name>
    <dbReference type="NCBI Taxonomy" id="1396819"/>
    <lineage>
        <taxon>Bacteria</taxon>
        <taxon>Pseudomonadati</taxon>
        <taxon>Pseudomonadota</taxon>
        <taxon>Gammaproteobacteria</taxon>
        <taxon>Nevskiales</taxon>
        <taxon>Nevskiaceae</taxon>
        <taxon>Solimonas</taxon>
    </lineage>
</organism>
<evidence type="ECO:0000256" key="11">
    <source>
        <dbReference type="PROSITE-ProRule" id="PRU01360"/>
    </source>
</evidence>